<protein>
    <submittedName>
        <fullName evidence="1">Uncharacterized protein</fullName>
    </submittedName>
</protein>
<proteinExistence type="predicted"/>
<reference evidence="1 2" key="1">
    <citation type="submission" date="2024-04" db="EMBL/GenBank/DDBJ databases">
        <title>Genome assembly C_amara_ONT_v2.</title>
        <authorList>
            <person name="Yant L."/>
            <person name="Moore C."/>
            <person name="Slenker M."/>
        </authorList>
    </citation>
    <scope>NUCLEOTIDE SEQUENCE [LARGE SCALE GENOMIC DNA]</scope>
    <source>
        <tissue evidence="1">Leaf</tissue>
    </source>
</reference>
<evidence type="ECO:0000313" key="2">
    <source>
        <dbReference type="Proteomes" id="UP001558713"/>
    </source>
</evidence>
<dbReference type="AlphaFoldDB" id="A0ABD1BT95"/>
<sequence length="121" mass="14548">MEPKETRNRIFFTCPYSAGVWKSLTQKLLGSKFTTQWDTLLDLLVDTSQEKVRLFILRYVFQITIHSIWRERNGRRHGEPETHHTYLTKIIDKQVRNRLSTIRAMGDWSLDKGMEMWFNTR</sequence>
<evidence type="ECO:0000313" key="1">
    <source>
        <dbReference type="EMBL" id="KAL1220383.1"/>
    </source>
</evidence>
<keyword evidence="2" id="KW-1185">Reference proteome</keyword>
<organism evidence="1 2">
    <name type="scientific">Cardamine amara subsp. amara</name>
    <dbReference type="NCBI Taxonomy" id="228776"/>
    <lineage>
        <taxon>Eukaryota</taxon>
        <taxon>Viridiplantae</taxon>
        <taxon>Streptophyta</taxon>
        <taxon>Embryophyta</taxon>
        <taxon>Tracheophyta</taxon>
        <taxon>Spermatophyta</taxon>
        <taxon>Magnoliopsida</taxon>
        <taxon>eudicotyledons</taxon>
        <taxon>Gunneridae</taxon>
        <taxon>Pentapetalae</taxon>
        <taxon>rosids</taxon>
        <taxon>malvids</taxon>
        <taxon>Brassicales</taxon>
        <taxon>Brassicaceae</taxon>
        <taxon>Cardamineae</taxon>
        <taxon>Cardamine</taxon>
    </lineage>
</organism>
<accession>A0ABD1BT95</accession>
<dbReference type="EMBL" id="JBANAX010000155">
    <property type="protein sequence ID" value="KAL1220383.1"/>
    <property type="molecule type" value="Genomic_DNA"/>
</dbReference>
<gene>
    <name evidence="1" type="ORF">V5N11_006007</name>
</gene>
<comment type="caution">
    <text evidence="1">The sequence shown here is derived from an EMBL/GenBank/DDBJ whole genome shotgun (WGS) entry which is preliminary data.</text>
</comment>
<name>A0ABD1BT95_CARAN</name>
<dbReference type="Proteomes" id="UP001558713">
    <property type="component" value="Unassembled WGS sequence"/>
</dbReference>